<dbReference type="EMBL" id="CAJOBZ010000009">
    <property type="protein sequence ID" value="CAF4828289.1"/>
    <property type="molecule type" value="Genomic_DNA"/>
</dbReference>
<sequence length="242" mass="28238">MILFNIITLLVISCYGHEENSDYVLSRKKRFLIFPEGSSFQLVFCTTYPALTTIGDIFLWGNTAALAFELPQDPYSPFHHKADPQHRRIDSKHIYYVDENGKILYKQPYQRKLLVNPAFAKRSVLNVDRKKMHLFQTRPGFNDLDHNQIDFHRSSRTQLYEKLEVMMQGLGGNGRACLLKTLCMYRESAHEPQGGFIHEILRSVYTLPKSRSEDDFYQEYDEASSEKCDELYPECTFVDSIK</sequence>
<name>A0A821QNL5_9NEOP</name>
<gene>
    <name evidence="2" type="ORF">PMACD_LOCUS5071</name>
</gene>
<feature type="signal peptide" evidence="1">
    <location>
        <begin position="1"/>
        <end position="16"/>
    </location>
</feature>
<keyword evidence="3" id="KW-1185">Reference proteome</keyword>
<dbReference type="SMART" id="SM00718">
    <property type="entry name" value="DM4_12"/>
    <property type="match status" value="1"/>
</dbReference>
<dbReference type="PANTHER" id="PTHR21398:SF1">
    <property type="entry name" value="FI03705P"/>
    <property type="match status" value="1"/>
</dbReference>
<dbReference type="AlphaFoldDB" id="A0A821QNL5"/>
<dbReference type="Proteomes" id="UP000663880">
    <property type="component" value="Unassembled WGS sequence"/>
</dbReference>
<accession>A0A821QNL5</accession>
<dbReference type="PANTHER" id="PTHR21398">
    <property type="entry name" value="AGAP007094-PA"/>
    <property type="match status" value="1"/>
</dbReference>
<organism evidence="2 3">
    <name type="scientific">Pieris macdunnoughi</name>
    <dbReference type="NCBI Taxonomy" id="345717"/>
    <lineage>
        <taxon>Eukaryota</taxon>
        <taxon>Metazoa</taxon>
        <taxon>Ecdysozoa</taxon>
        <taxon>Arthropoda</taxon>
        <taxon>Hexapoda</taxon>
        <taxon>Insecta</taxon>
        <taxon>Pterygota</taxon>
        <taxon>Neoptera</taxon>
        <taxon>Endopterygota</taxon>
        <taxon>Lepidoptera</taxon>
        <taxon>Glossata</taxon>
        <taxon>Ditrysia</taxon>
        <taxon>Papilionoidea</taxon>
        <taxon>Pieridae</taxon>
        <taxon>Pierinae</taxon>
        <taxon>Pieris</taxon>
    </lineage>
</organism>
<comment type="caution">
    <text evidence="2">The sequence shown here is derived from an EMBL/GenBank/DDBJ whole genome shotgun (WGS) entry which is preliminary data.</text>
</comment>
<feature type="chain" id="PRO_5032539806" evidence="1">
    <location>
        <begin position="17"/>
        <end position="242"/>
    </location>
</feature>
<dbReference type="Pfam" id="PF07841">
    <property type="entry name" value="DM4_12"/>
    <property type="match status" value="1"/>
</dbReference>
<keyword evidence="1" id="KW-0732">Signal</keyword>
<reference evidence="2" key="1">
    <citation type="submission" date="2021-02" db="EMBL/GenBank/DDBJ databases">
        <authorList>
            <person name="Steward A R."/>
        </authorList>
    </citation>
    <scope>NUCLEOTIDE SEQUENCE</scope>
</reference>
<evidence type="ECO:0000256" key="1">
    <source>
        <dbReference type="SAM" id="SignalP"/>
    </source>
</evidence>
<protein>
    <submittedName>
        <fullName evidence="2">Uncharacterized protein</fullName>
    </submittedName>
</protein>
<evidence type="ECO:0000313" key="2">
    <source>
        <dbReference type="EMBL" id="CAF4828289.1"/>
    </source>
</evidence>
<dbReference type="InterPro" id="IPR006631">
    <property type="entry name" value="DM4_12"/>
</dbReference>
<proteinExistence type="predicted"/>
<dbReference type="OrthoDB" id="6617264at2759"/>
<evidence type="ECO:0000313" key="3">
    <source>
        <dbReference type="Proteomes" id="UP000663880"/>
    </source>
</evidence>